<evidence type="ECO:0000313" key="10">
    <source>
        <dbReference type="Proteomes" id="UP001611263"/>
    </source>
</evidence>
<keyword evidence="1 6" id="KW-1277">Toxin-antitoxin system</keyword>
<comment type="function">
    <text evidence="6">Toxic component of a toxin-antitoxin (TA) system. An RNase.</text>
</comment>
<dbReference type="EMBL" id="JBIRUQ010000002">
    <property type="protein sequence ID" value="MFI1461247.1"/>
    <property type="molecule type" value="Genomic_DNA"/>
</dbReference>
<evidence type="ECO:0000313" key="9">
    <source>
        <dbReference type="EMBL" id="MFI1461247.1"/>
    </source>
</evidence>
<comment type="similarity">
    <text evidence="6">Belongs to the PINc/VapC protein family.</text>
</comment>
<dbReference type="InterPro" id="IPR029060">
    <property type="entry name" value="PIN-like_dom_sf"/>
</dbReference>
<evidence type="ECO:0000256" key="4">
    <source>
        <dbReference type="ARBA" id="ARBA00022801"/>
    </source>
</evidence>
<dbReference type="EC" id="3.1.-.-" evidence="6"/>
<comment type="cofactor">
    <cofactor evidence="6">
        <name>Mg(2+)</name>
        <dbReference type="ChEBI" id="CHEBI:18420"/>
    </cofactor>
</comment>
<keyword evidence="6" id="KW-0800">Toxin</keyword>
<keyword evidence="3 6" id="KW-0479">Metal-binding</keyword>
<dbReference type="RefSeq" id="WP_231508622.1">
    <property type="nucleotide sequence ID" value="NZ_JBIRUQ010000002.1"/>
</dbReference>
<protein>
    <recommendedName>
        <fullName evidence="6">Ribonuclease VapC</fullName>
        <shortName evidence="6">RNase VapC</shortName>
        <ecNumber evidence="6">3.1.-.-</ecNumber>
    </recommendedName>
    <alternativeName>
        <fullName evidence="6">Toxin VapC</fullName>
    </alternativeName>
</protein>
<gene>
    <name evidence="6" type="primary">vapC</name>
    <name evidence="9" type="ORF">ACH4WX_11055</name>
</gene>
<evidence type="ECO:0000256" key="6">
    <source>
        <dbReference type="HAMAP-Rule" id="MF_00265"/>
    </source>
</evidence>
<evidence type="ECO:0000256" key="2">
    <source>
        <dbReference type="ARBA" id="ARBA00022722"/>
    </source>
</evidence>
<dbReference type="InterPro" id="IPR022907">
    <property type="entry name" value="VapC_family"/>
</dbReference>
<dbReference type="Pfam" id="PF01850">
    <property type="entry name" value="PIN"/>
    <property type="match status" value="1"/>
</dbReference>
<proteinExistence type="inferred from homology"/>
<evidence type="ECO:0000256" key="1">
    <source>
        <dbReference type="ARBA" id="ARBA00022649"/>
    </source>
</evidence>
<organism evidence="9 10">
    <name type="scientific">Nocardia carnea</name>
    <dbReference type="NCBI Taxonomy" id="37328"/>
    <lineage>
        <taxon>Bacteria</taxon>
        <taxon>Bacillati</taxon>
        <taxon>Actinomycetota</taxon>
        <taxon>Actinomycetes</taxon>
        <taxon>Mycobacteriales</taxon>
        <taxon>Nocardiaceae</taxon>
        <taxon>Nocardia</taxon>
    </lineage>
</organism>
<keyword evidence="2 6" id="KW-0540">Nuclease</keyword>
<comment type="caution">
    <text evidence="9">The sequence shown here is derived from an EMBL/GenBank/DDBJ whole genome shotgun (WGS) entry which is preliminary data.</text>
</comment>
<evidence type="ECO:0000259" key="8">
    <source>
        <dbReference type="Pfam" id="PF01850"/>
    </source>
</evidence>
<reference evidence="9 10" key="1">
    <citation type="submission" date="2024-10" db="EMBL/GenBank/DDBJ databases">
        <title>The Natural Products Discovery Center: Release of the First 8490 Sequenced Strains for Exploring Actinobacteria Biosynthetic Diversity.</title>
        <authorList>
            <person name="Kalkreuter E."/>
            <person name="Kautsar S.A."/>
            <person name="Yang D."/>
            <person name="Bader C.D."/>
            <person name="Teijaro C.N."/>
            <person name="Fluegel L."/>
            <person name="Davis C.M."/>
            <person name="Simpson J.R."/>
            <person name="Lauterbach L."/>
            <person name="Steele A.D."/>
            <person name="Gui C."/>
            <person name="Meng S."/>
            <person name="Li G."/>
            <person name="Viehrig K."/>
            <person name="Ye F."/>
            <person name="Su P."/>
            <person name="Kiefer A.F."/>
            <person name="Nichols A."/>
            <person name="Cepeda A.J."/>
            <person name="Yan W."/>
            <person name="Fan B."/>
            <person name="Jiang Y."/>
            <person name="Adhikari A."/>
            <person name="Zheng C.-J."/>
            <person name="Schuster L."/>
            <person name="Cowan T.M."/>
            <person name="Smanski M.J."/>
            <person name="Chevrette M.G."/>
            <person name="De Carvalho L.P.S."/>
            <person name="Shen B."/>
        </authorList>
    </citation>
    <scope>NUCLEOTIDE SEQUENCE [LARGE SCALE GENOMIC DNA]</scope>
    <source>
        <strain evidence="9 10">NPDC020568</strain>
    </source>
</reference>
<feature type="binding site" evidence="6">
    <location>
        <position position="126"/>
    </location>
    <ligand>
        <name>Mg(2+)</name>
        <dbReference type="ChEBI" id="CHEBI:18420"/>
    </ligand>
</feature>
<evidence type="ECO:0000256" key="5">
    <source>
        <dbReference type="ARBA" id="ARBA00022842"/>
    </source>
</evidence>
<keyword evidence="5 6" id="KW-0460">Magnesium</keyword>
<accession>A0ABW7TJN9</accession>
<sequence length="168" mass="18601">MAEGLRWRRAGDQRGDSAGSGRRSVLVVADTSGLLAAFDRDSPDSSACEEVLREAGTVVVSPMVLTELDHLTRRRFGGPQRVVVMNFVFSQVDRMRFLVPDTGRDVLGVAREVQQRYAGLDLDLADAVNVALAAEFRTTDILTLDRRDFRAIRPLVAAEAFRLLPDDR</sequence>
<feature type="region of interest" description="Disordered" evidence="7">
    <location>
        <begin position="1"/>
        <end position="22"/>
    </location>
</feature>
<dbReference type="SUPFAM" id="SSF88723">
    <property type="entry name" value="PIN domain-like"/>
    <property type="match status" value="1"/>
</dbReference>
<dbReference type="InterPro" id="IPR002716">
    <property type="entry name" value="PIN_dom"/>
</dbReference>
<feature type="domain" description="PIN" evidence="8">
    <location>
        <begin position="27"/>
        <end position="152"/>
    </location>
</feature>
<keyword evidence="10" id="KW-1185">Reference proteome</keyword>
<evidence type="ECO:0000256" key="3">
    <source>
        <dbReference type="ARBA" id="ARBA00022723"/>
    </source>
</evidence>
<evidence type="ECO:0000256" key="7">
    <source>
        <dbReference type="SAM" id="MobiDB-lite"/>
    </source>
</evidence>
<feature type="binding site" evidence="6">
    <location>
        <position position="30"/>
    </location>
    <ligand>
        <name>Mg(2+)</name>
        <dbReference type="ChEBI" id="CHEBI:18420"/>
    </ligand>
</feature>
<dbReference type="GeneID" id="93508851"/>
<dbReference type="Proteomes" id="UP001611263">
    <property type="component" value="Unassembled WGS sequence"/>
</dbReference>
<name>A0ABW7TJN9_9NOCA</name>
<keyword evidence="4 6" id="KW-0378">Hydrolase</keyword>
<feature type="compositionally biased region" description="Basic and acidic residues" evidence="7">
    <location>
        <begin position="1"/>
        <end position="15"/>
    </location>
</feature>
<dbReference type="HAMAP" id="MF_00265">
    <property type="entry name" value="VapC_Nob1"/>
    <property type="match status" value="1"/>
</dbReference>
<dbReference type="Gene3D" id="3.40.50.1010">
    <property type="entry name" value="5'-nuclease"/>
    <property type="match status" value="1"/>
</dbReference>